<keyword evidence="3" id="KW-1003">Cell membrane</keyword>
<keyword evidence="9" id="KW-0012">Acyltransferase</keyword>
<sequence>MKERIIAYDYIRIVAMVLVVACHCFGDVSNTSSVVISLLSYLEAPCNGLFFAVSGALLLPINSHPTTRTYANTKGFITKRLRKVAIPTILWSIVYLALNGNLNLVSVCSIPFSAQGASVLWFMYVMVGMYLVAPIISPWLEKIDKKTLELYLGLWLISLCFPILKNWLIIDESVDGVLFNFSGYVGYFVLGYYLKKYGIQLKLSLLLYVIAFVIMIFVKLFVGDVKLYDGLWYLSVFCAVSMVFYWNMLEKISSHIKLSECETRSLGTISNLIFGVYFIHYGIIEYLIPHVGFISKMPYLVGYAIRIIIVFCGALILCYMISYLPLANYVIGYKHKIQE</sequence>
<evidence type="ECO:0000256" key="3">
    <source>
        <dbReference type="ARBA" id="ARBA00022475"/>
    </source>
</evidence>
<feature type="transmembrane region" description="Helical" evidence="7">
    <location>
        <begin position="118"/>
        <end position="140"/>
    </location>
</feature>
<dbReference type="InterPro" id="IPR002656">
    <property type="entry name" value="Acyl_transf_3_dom"/>
</dbReference>
<evidence type="ECO:0000256" key="4">
    <source>
        <dbReference type="ARBA" id="ARBA00022692"/>
    </source>
</evidence>
<name>A0A1H4DSB7_XYLRU</name>
<reference evidence="9 10" key="1">
    <citation type="submission" date="2016-10" db="EMBL/GenBank/DDBJ databases">
        <authorList>
            <person name="de Groot N.N."/>
        </authorList>
    </citation>
    <scope>NUCLEOTIDE SEQUENCE [LARGE SCALE GENOMIC DNA]</scope>
    <source>
        <strain evidence="9 10">D31d</strain>
    </source>
</reference>
<feature type="transmembrane region" description="Helical" evidence="7">
    <location>
        <begin position="81"/>
        <end position="98"/>
    </location>
</feature>
<keyword evidence="4 7" id="KW-0812">Transmembrane</keyword>
<dbReference type="PANTHER" id="PTHR40074:SF2">
    <property type="entry name" value="O-ACETYLTRANSFERASE WECH"/>
    <property type="match status" value="1"/>
</dbReference>
<comment type="similarity">
    <text evidence="2">Belongs to the acyltransferase 3 family.</text>
</comment>
<keyword evidence="9" id="KW-0808">Transferase</keyword>
<keyword evidence="6 7" id="KW-0472">Membrane</keyword>
<evidence type="ECO:0000259" key="8">
    <source>
        <dbReference type="Pfam" id="PF01757"/>
    </source>
</evidence>
<evidence type="ECO:0000313" key="9">
    <source>
        <dbReference type="EMBL" id="SEA75300.1"/>
    </source>
</evidence>
<dbReference type="GO" id="GO:0009246">
    <property type="term" value="P:enterobacterial common antigen biosynthetic process"/>
    <property type="evidence" value="ECO:0007669"/>
    <property type="project" value="TreeGrafter"/>
</dbReference>
<proteinExistence type="inferred from homology"/>
<evidence type="ECO:0000256" key="6">
    <source>
        <dbReference type="ARBA" id="ARBA00023136"/>
    </source>
</evidence>
<evidence type="ECO:0000256" key="2">
    <source>
        <dbReference type="ARBA" id="ARBA00007400"/>
    </source>
</evidence>
<comment type="subcellular location">
    <subcellularLocation>
        <location evidence="1">Cell membrane</location>
        <topology evidence="1">Multi-pass membrane protein</topology>
    </subcellularLocation>
</comment>
<evidence type="ECO:0000313" key="10">
    <source>
        <dbReference type="Proteomes" id="UP000182257"/>
    </source>
</evidence>
<feature type="domain" description="Acyltransferase 3" evidence="8">
    <location>
        <begin position="6"/>
        <end position="322"/>
    </location>
</feature>
<protein>
    <submittedName>
        <fullName evidence="9">Surface polysaccharide O-acyltransferase, integral membrane enzyme</fullName>
    </submittedName>
</protein>
<dbReference type="GO" id="GO:0016413">
    <property type="term" value="F:O-acetyltransferase activity"/>
    <property type="evidence" value="ECO:0007669"/>
    <property type="project" value="TreeGrafter"/>
</dbReference>
<organism evidence="9 10">
    <name type="scientific">Xylanibacter ruminicola</name>
    <name type="common">Prevotella ruminicola</name>
    <dbReference type="NCBI Taxonomy" id="839"/>
    <lineage>
        <taxon>Bacteria</taxon>
        <taxon>Pseudomonadati</taxon>
        <taxon>Bacteroidota</taxon>
        <taxon>Bacteroidia</taxon>
        <taxon>Bacteroidales</taxon>
        <taxon>Prevotellaceae</taxon>
        <taxon>Xylanibacter</taxon>
    </lineage>
</organism>
<feature type="transmembrane region" description="Helical" evidence="7">
    <location>
        <begin position="231"/>
        <end position="248"/>
    </location>
</feature>
<keyword evidence="5 7" id="KW-1133">Transmembrane helix</keyword>
<gene>
    <name evidence="9" type="ORF">SAMN05216462_2490</name>
</gene>
<evidence type="ECO:0000256" key="5">
    <source>
        <dbReference type="ARBA" id="ARBA00022989"/>
    </source>
</evidence>
<feature type="transmembrane region" description="Helical" evidence="7">
    <location>
        <begin position="152"/>
        <end position="170"/>
    </location>
</feature>
<dbReference type="AlphaFoldDB" id="A0A1H4DSB7"/>
<feature type="transmembrane region" description="Helical" evidence="7">
    <location>
        <begin position="206"/>
        <end position="225"/>
    </location>
</feature>
<dbReference type="GO" id="GO:0005886">
    <property type="term" value="C:plasma membrane"/>
    <property type="evidence" value="ECO:0007669"/>
    <property type="project" value="UniProtKB-SubCell"/>
</dbReference>
<accession>A0A1H4DSB7</accession>
<dbReference type="Pfam" id="PF01757">
    <property type="entry name" value="Acyl_transf_3"/>
    <property type="match status" value="1"/>
</dbReference>
<evidence type="ECO:0000256" key="1">
    <source>
        <dbReference type="ARBA" id="ARBA00004651"/>
    </source>
</evidence>
<feature type="transmembrane region" description="Helical" evidence="7">
    <location>
        <begin position="300"/>
        <end position="326"/>
    </location>
</feature>
<dbReference type="RefSeq" id="WP_074761793.1">
    <property type="nucleotide sequence ID" value="NZ_FNRF01000004.1"/>
</dbReference>
<dbReference type="OrthoDB" id="9810469at2"/>
<dbReference type="EMBL" id="FNRF01000004">
    <property type="protein sequence ID" value="SEA75300.1"/>
    <property type="molecule type" value="Genomic_DNA"/>
</dbReference>
<feature type="transmembrane region" description="Helical" evidence="7">
    <location>
        <begin position="7"/>
        <end position="26"/>
    </location>
</feature>
<feature type="transmembrane region" description="Helical" evidence="7">
    <location>
        <begin position="269"/>
        <end position="288"/>
    </location>
</feature>
<feature type="transmembrane region" description="Helical" evidence="7">
    <location>
        <begin position="176"/>
        <end position="194"/>
    </location>
</feature>
<dbReference type="PANTHER" id="PTHR40074">
    <property type="entry name" value="O-ACETYLTRANSFERASE WECH"/>
    <property type="match status" value="1"/>
</dbReference>
<dbReference type="Proteomes" id="UP000182257">
    <property type="component" value="Unassembled WGS sequence"/>
</dbReference>
<feature type="transmembrane region" description="Helical" evidence="7">
    <location>
        <begin position="38"/>
        <end position="61"/>
    </location>
</feature>
<evidence type="ECO:0000256" key="7">
    <source>
        <dbReference type="SAM" id="Phobius"/>
    </source>
</evidence>